<dbReference type="Pfam" id="PF01243">
    <property type="entry name" value="PNPOx_N"/>
    <property type="match status" value="1"/>
</dbReference>
<gene>
    <name evidence="3" type="ORF">Cch01nite_15680</name>
</gene>
<dbReference type="GO" id="GO:0005829">
    <property type="term" value="C:cytosol"/>
    <property type="evidence" value="ECO:0007669"/>
    <property type="project" value="TreeGrafter"/>
</dbReference>
<keyword evidence="1" id="KW-0560">Oxidoreductase</keyword>
<keyword evidence="4" id="KW-1185">Reference proteome</keyword>
<dbReference type="InterPro" id="IPR052019">
    <property type="entry name" value="F420H2_bilvrd_red/Heme_oxyg"/>
</dbReference>
<dbReference type="Proteomes" id="UP000632740">
    <property type="component" value="Unassembled WGS sequence"/>
</dbReference>
<evidence type="ECO:0000256" key="1">
    <source>
        <dbReference type="ARBA" id="ARBA00023002"/>
    </source>
</evidence>
<dbReference type="GO" id="GO:0016627">
    <property type="term" value="F:oxidoreductase activity, acting on the CH-CH group of donors"/>
    <property type="evidence" value="ECO:0007669"/>
    <property type="project" value="TreeGrafter"/>
</dbReference>
<sequence>MARTELPASHADLLDRPLYAHLATLGPDGAPQSSTMWFVRDGDVLRFTHTTTRQKYRNLLADPRVALSIHDPENPYRSLEVRGVVESIEPDDEDASFYRSLMTRYGTSYDPPDAPVRVILTMRPTAFVPH</sequence>
<accession>A0A919U274</accession>
<name>A0A919U274_9CELL</name>
<organism evidence="3 4">
    <name type="scientific">Cellulomonas chitinilytica</name>
    <dbReference type="NCBI Taxonomy" id="398759"/>
    <lineage>
        <taxon>Bacteria</taxon>
        <taxon>Bacillati</taxon>
        <taxon>Actinomycetota</taxon>
        <taxon>Actinomycetes</taxon>
        <taxon>Micrococcales</taxon>
        <taxon>Cellulomonadaceae</taxon>
        <taxon>Cellulomonas</taxon>
    </lineage>
</organism>
<dbReference type="PANTHER" id="PTHR35176:SF6">
    <property type="entry name" value="HEME OXYGENASE HI_0854-RELATED"/>
    <property type="match status" value="1"/>
</dbReference>
<dbReference type="AlphaFoldDB" id="A0A919U274"/>
<dbReference type="PANTHER" id="PTHR35176">
    <property type="entry name" value="HEME OXYGENASE HI_0854-RELATED"/>
    <property type="match status" value="1"/>
</dbReference>
<dbReference type="Gene3D" id="2.30.110.10">
    <property type="entry name" value="Electron Transport, Fmn-binding Protein, Chain A"/>
    <property type="match status" value="1"/>
</dbReference>
<dbReference type="RefSeq" id="WP_203750894.1">
    <property type="nucleotide sequence ID" value="NZ_BONK01000004.1"/>
</dbReference>
<dbReference type="NCBIfam" id="TIGR03618">
    <property type="entry name" value="Rv1155_F420"/>
    <property type="match status" value="1"/>
</dbReference>
<protein>
    <submittedName>
        <fullName evidence="3">PPOX class F420-dependent enzyme</fullName>
    </submittedName>
</protein>
<dbReference type="InterPro" id="IPR012349">
    <property type="entry name" value="Split_barrel_FMN-bd"/>
</dbReference>
<dbReference type="EMBL" id="BONK01000004">
    <property type="protein sequence ID" value="GIG20844.1"/>
    <property type="molecule type" value="Genomic_DNA"/>
</dbReference>
<evidence type="ECO:0000313" key="4">
    <source>
        <dbReference type="Proteomes" id="UP000632740"/>
    </source>
</evidence>
<dbReference type="InterPro" id="IPR019920">
    <property type="entry name" value="F420-binding_dom_put"/>
</dbReference>
<reference evidence="3" key="1">
    <citation type="submission" date="2021-01" db="EMBL/GenBank/DDBJ databases">
        <title>Whole genome shotgun sequence of Cellulomonas chitinilytica NBRC 110799.</title>
        <authorList>
            <person name="Komaki H."/>
            <person name="Tamura T."/>
        </authorList>
    </citation>
    <scope>NUCLEOTIDE SEQUENCE</scope>
    <source>
        <strain evidence="3">NBRC 110799</strain>
    </source>
</reference>
<dbReference type="InterPro" id="IPR011576">
    <property type="entry name" value="Pyridox_Oxase_N"/>
</dbReference>
<proteinExistence type="predicted"/>
<dbReference type="SUPFAM" id="SSF50475">
    <property type="entry name" value="FMN-binding split barrel"/>
    <property type="match status" value="1"/>
</dbReference>
<evidence type="ECO:0000259" key="2">
    <source>
        <dbReference type="Pfam" id="PF01243"/>
    </source>
</evidence>
<evidence type="ECO:0000313" key="3">
    <source>
        <dbReference type="EMBL" id="GIG20844.1"/>
    </source>
</evidence>
<feature type="domain" description="Pyridoxamine 5'-phosphate oxidase N-terminal" evidence="2">
    <location>
        <begin position="8"/>
        <end position="125"/>
    </location>
</feature>
<comment type="caution">
    <text evidence="3">The sequence shown here is derived from an EMBL/GenBank/DDBJ whole genome shotgun (WGS) entry which is preliminary data.</text>
</comment>
<dbReference type="GO" id="GO:0070967">
    <property type="term" value="F:coenzyme F420 binding"/>
    <property type="evidence" value="ECO:0007669"/>
    <property type="project" value="TreeGrafter"/>
</dbReference>